<dbReference type="PANTHER" id="PTHR11575">
    <property type="entry name" value="5'-NUCLEOTIDASE-RELATED"/>
    <property type="match status" value="1"/>
</dbReference>
<evidence type="ECO:0000313" key="6">
    <source>
        <dbReference type="EMBL" id="WKW15669.1"/>
    </source>
</evidence>
<dbReference type="InterPro" id="IPR004843">
    <property type="entry name" value="Calcineurin-like_PHP"/>
</dbReference>
<evidence type="ECO:0000256" key="2">
    <source>
        <dbReference type="ARBA" id="ARBA00022729"/>
    </source>
</evidence>
<evidence type="ECO:0000256" key="1">
    <source>
        <dbReference type="ARBA" id="ARBA00006654"/>
    </source>
</evidence>
<dbReference type="InterPro" id="IPR006179">
    <property type="entry name" value="5_nucleotidase/apyrase"/>
</dbReference>
<dbReference type="PRINTS" id="PR01607">
    <property type="entry name" value="APYRASEFAMLY"/>
</dbReference>
<dbReference type="InterPro" id="IPR008334">
    <property type="entry name" value="5'-Nucleotdase_C"/>
</dbReference>
<dbReference type="Proteomes" id="UP001229955">
    <property type="component" value="Chromosome"/>
</dbReference>
<evidence type="ECO:0000313" key="7">
    <source>
        <dbReference type="Proteomes" id="UP001229955"/>
    </source>
</evidence>
<dbReference type="Gene3D" id="3.90.780.10">
    <property type="entry name" value="5'-Nucleotidase, C-terminal domain"/>
    <property type="match status" value="2"/>
</dbReference>
<reference evidence="6" key="1">
    <citation type="submission" date="2023-07" db="EMBL/GenBank/DDBJ databases">
        <authorList>
            <person name="Haufschild T."/>
            <person name="Kallscheuer N."/>
            <person name="Hammer J."/>
            <person name="Kohn T."/>
            <person name="Kabuu M."/>
            <person name="Jogler M."/>
            <person name="Wohfarth N."/>
            <person name="Heuer A."/>
            <person name="Rohde M."/>
            <person name="van Teeseling M.C.F."/>
            <person name="Jogler C."/>
        </authorList>
    </citation>
    <scope>NUCLEOTIDE SEQUENCE</scope>
    <source>
        <strain evidence="5">Strain 138</strain>
        <strain evidence="6">Strain 318</strain>
    </source>
</reference>
<comment type="similarity">
    <text evidence="1">Belongs to the 5'-nucleotidase family.</text>
</comment>
<accession>A0AA49K0X9</accession>
<name>A0AA49K0X9_9BACT</name>
<dbReference type="Gene3D" id="3.60.21.10">
    <property type="match status" value="2"/>
</dbReference>
<dbReference type="Pfam" id="PF00149">
    <property type="entry name" value="Metallophos"/>
    <property type="match status" value="2"/>
</dbReference>
<keyword evidence="7" id="KW-1185">Reference proteome</keyword>
<proteinExistence type="inferred from homology"/>
<keyword evidence="2" id="KW-0732">Signal</keyword>
<evidence type="ECO:0000259" key="4">
    <source>
        <dbReference type="Pfam" id="PF02872"/>
    </source>
</evidence>
<dbReference type="GO" id="GO:0000166">
    <property type="term" value="F:nucleotide binding"/>
    <property type="evidence" value="ECO:0007669"/>
    <property type="project" value="InterPro"/>
</dbReference>
<feature type="domain" description="5'-Nucleotidase C-terminal" evidence="4">
    <location>
        <begin position="344"/>
        <end position="510"/>
    </location>
</feature>
<accession>A0AA49Q5C2</accession>
<dbReference type="GO" id="GO:0009166">
    <property type="term" value="P:nucleotide catabolic process"/>
    <property type="evidence" value="ECO:0007669"/>
    <property type="project" value="InterPro"/>
</dbReference>
<dbReference type="KEGG" id="pspc:Strain318_002070"/>
<dbReference type="SUPFAM" id="SSF56300">
    <property type="entry name" value="Metallo-dependent phosphatases"/>
    <property type="match status" value="2"/>
</dbReference>
<dbReference type="EMBL" id="CP130612">
    <property type="protein sequence ID" value="WKW12762.1"/>
    <property type="molecule type" value="Genomic_DNA"/>
</dbReference>
<sequence>MFATRIDVRRAAAGAILGLVLSASLTVPLRAQDRVTLKVAATTDVHGRLRGWDYAAGRADSSRGLARAASIVDSLRRAARNRVVLVDAGDLLQGNAMTFVAGRLDSLAPHPVVAAMNLMRYDAAAVGNHEFNYGLGVFDRAVAQARFPFLAANTRRLDGGHQYPGRTMVTRAGVKVAIIGATTPGSMVWDRDNLRNRLVVDDIVAALPAQVDSARADGADVVIVVAHAGLDELTSYDTIATGLPAENPMARVAREVRGIDAIVIGHSHREMTDSTINGVLLVQPRNWATSVAVVTLELERRAGRWTLVSKRGETVQAAGWPEQRAVVRAVERGHQAAVRYSTAVIGRTSVAWVTDSSRMVDRPMIDLIQAVQLRESGAELSFASVFTTEARFEAGNITVERLVALYPYENTLRALKLSGAQIRAHLEHTNRYWVVERAANGAFTVRNDPSIPGYNYDVLQGLDYTVDLSRPVGRRITKLERNGRPVADTDSFTVALNSYRASGGGGYDMLRGAPVVYEGSREIRELIIEDIRRRGTLEPQDVFVRNWELLPPRASLRILAMNDMHGAFRPRPVGSLGNRGGFAQIATMVRAAQAECAPVCATLVLSGGDLFTGTPPSDLTKGALVVPVLNAIGFAAHALGNHEFDYGQDTLRVRMRQLTAPVLGANVTYADGRDVEWIPNDTVLETPIGKVGIVGIADPATPRTTMPRHVADLRFTPPAPVIRRSAAALRARGAQRVIVVAHLGGFCNVDNPDDCRGEIFELARELEPGTVDAIVSGHTHSAVGTVVNGIPIVQARSSTGALGVMDLELAAGMPPRRPELRDVVSDRITPDPVVEPLVAQAVAAVRHIVQDTIVTSEARFPRQGEQYALGNLIADAQRAAGQGDMSVMNNGGIRAELRAGAVTYGDLHEIAPFANRLVAITVRGDALRRYIESLVDGSRINVHVSGVTIDYAPNAPVGARVRRIIMADGRPLADRRTYRVIMSDFIASGGDGVGLSGGSAPEELGVIDLDALIAHLRRVPDGRLTMTEALSAPRIRSLP</sequence>
<dbReference type="SUPFAM" id="SSF55816">
    <property type="entry name" value="5'-nucleotidase (syn. UDP-sugar hydrolase), C-terminal domain"/>
    <property type="match status" value="2"/>
</dbReference>
<dbReference type="RefSeq" id="WP_367885639.1">
    <property type="nucleotide sequence ID" value="NZ_CP130612.1"/>
</dbReference>
<evidence type="ECO:0000259" key="3">
    <source>
        <dbReference type="Pfam" id="PF00149"/>
    </source>
</evidence>
<dbReference type="EMBL" id="CP130613">
    <property type="protein sequence ID" value="WKW15669.1"/>
    <property type="molecule type" value="Genomic_DNA"/>
</dbReference>
<dbReference type="Pfam" id="PF02872">
    <property type="entry name" value="5_nucleotid_C"/>
    <property type="match status" value="2"/>
</dbReference>
<dbReference type="GO" id="GO:0046872">
    <property type="term" value="F:metal ion binding"/>
    <property type="evidence" value="ECO:0007669"/>
    <property type="project" value="InterPro"/>
</dbReference>
<organism evidence="6 7">
    <name type="scientific">Pseudogemmatithrix spongiicola</name>
    <dbReference type="NCBI Taxonomy" id="3062599"/>
    <lineage>
        <taxon>Bacteria</taxon>
        <taxon>Pseudomonadati</taxon>
        <taxon>Gemmatimonadota</taxon>
        <taxon>Gemmatimonadia</taxon>
        <taxon>Gemmatimonadales</taxon>
        <taxon>Gemmatimonadaceae</taxon>
        <taxon>Pseudogemmatithrix</taxon>
    </lineage>
</organism>
<feature type="domain" description="5'-Nucleotidase C-terminal" evidence="4">
    <location>
        <begin position="859"/>
        <end position="993"/>
    </location>
</feature>
<dbReference type="AlphaFoldDB" id="A0AA49K0X9"/>
<dbReference type="InterPro" id="IPR029052">
    <property type="entry name" value="Metallo-depent_PP-like"/>
</dbReference>
<feature type="domain" description="Calcineurin-like phosphoesterase" evidence="3">
    <location>
        <begin position="556"/>
        <end position="781"/>
    </location>
</feature>
<evidence type="ECO:0000313" key="5">
    <source>
        <dbReference type="EMBL" id="WKW12762.1"/>
    </source>
</evidence>
<dbReference type="PROSITE" id="PS00786">
    <property type="entry name" value="5_NUCLEOTIDASE_2"/>
    <property type="match status" value="2"/>
</dbReference>
<dbReference type="GO" id="GO:0030288">
    <property type="term" value="C:outer membrane-bounded periplasmic space"/>
    <property type="evidence" value="ECO:0007669"/>
    <property type="project" value="TreeGrafter"/>
</dbReference>
<feature type="domain" description="Calcineurin-like phosphoesterase" evidence="3">
    <location>
        <begin position="37"/>
        <end position="269"/>
    </location>
</feature>
<dbReference type="CDD" id="cd00845">
    <property type="entry name" value="MPP_UshA_N_like"/>
    <property type="match status" value="1"/>
</dbReference>
<protein>
    <submittedName>
        <fullName evidence="6">5'-nucleotidase C-terminal domain-containing protein</fullName>
    </submittedName>
</protein>
<dbReference type="GO" id="GO:0016788">
    <property type="term" value="F:hydrolase activity, acting on ester bonds"/>
    <property type="evidence" value="ECO:0007669"/>
    <property type="project" value="InterPro"/>
</dbReference>
<dbReference type="PANTHER" id="PTHR11575:SF24">
    <property type="entry name" value="5'-NUCLEOTIDASE"/>
    <property type="match status" value="1"/>
</dbReference>
<dbReference type="InterPro" id="IPR006146">
    <property type="entry name" value="5'-Nucleotdase_CS"/>
</dbReference>
<dbReference type="InterPro" id="IPR036907">
    <property type="entry name" value="5'-Nucleotdase_C_sf"/>
</dbReference>
<gene>
    <name evidence="5" type="ORF">Strain138_002071</name>
    <name evidence="6" type="ORF">Strain318_002070</name>
</gene>